<dbReference type="PIRSF" id="PIRSF000167">
    <property type="entry name" value="HemN"/>
    <property type="match status" value="1"/>
</dbReference>
<keyword evidence="6 14" id="KW-0963">Cytoplasm</keyword>
<proteinExistence type="inferred from homology"/>
<feature type="binding site" evidence="15">
    <location>
        <position position="54"/>
    </location>
    <ligand>
        <name>S-adenosyl-L-methionine</name>
        <dbReference type="ChEBI" id="CHEBI:59789"/>
        <label>1</label>
    </ligand>
</feature>
<dbReference type="GO" id="GO:0004109">
    <property type="term" value="F:coproporphyrinogen oxidase activity"/>
    <property type="evidence" value="ECO:0007669"/>
    <property type="project" value="InterPro"/>
</dbReference>
<feature type="binding site" evidence="15">
    <location>
        <position position="242"/>
    </location>
    <ligand>
        <name>S-adenosyl-L-methionine</name>
        <dbReference type="ChEBI" id="CHEBI:59789"/>
        <label>2</label>
    </ligand>
</feature>
<evidence type="ECO:0000313" key="18">
    <source>
        <dbReference type="EMBL" id="MBK8571576.1"/>
    </source>
</evidence>
<feature type="binding site" evidence="15">
    <location>
        <position position="183"/>
    </location>
    <ligand>
        <name>S-adenosyl-L-methionine</name>
        <dbReference type="ChEBI" id="CHEBI:59789"/>
        <label>2</label>
    </ligand>
</feature>
<keyword evidence="9 14" id="KW-0560">Oxidoreductase</keyword>
<feature type="binding site" evidence="16">
    <location>
        <position position="67"/>
    </location>
    <ligand>
        <name>[4Fe-4S] cluster</name>
        <dbReference type="ChEBI" id="CHEBI:49883"/>
        <note>4Fe-4S-S-AdoMet</note>
    </ligand>
</feature>
<organism evidence="18 19">
    <name type="scientific">Candidatus Geothrix odensensis</name>
    <dbReference type="NCBI Taxonomy" id="2954440"/>
    <lineage>
        <taxon>Bacteria</taxon>
        <taxon>Pseudomonadati</taxon>
        <taxon>Acidobacteriota</taxon>
        <taxon>Holophagae</taxon>
        <taxon>Holophagales</taxon>
        <taxon>Holophagaceae</taxon>
        <taxon>Geothrix</taxon>
    </lineage>
</organism>
<dbReference type="InterPro" id="IPR013785">
    <property type="entry name" value="Aldolase_TIM"/>
</dbReference>
<dbReference type="InterPro" id="IPR006638">
    <property type="entry name" value="Elp3/MiaA/NifB-like_rSAM"/>
</dbReference>
<evidence type="ECO:0000256" key="7">
    <source>
        <dbReference type="ARBA" id="ARBA00022691"/>
    </source>
</evidence>
<dbReference type="InterPro" id="IPR004558">
    <property type="entry name" value="Coprogen_oxidase_HemN"/>
</dbReference>
<dbReference type="GO" id="GO:0051989">
    <property type="term" value="F:coproporphyrinogen dehydrogenase activity"/>
    <property type="evidence" value="ECO:0007669"/>
    <property type="project" value="UniProtKB-EC"/>
</dbReference>
<name>A0A936F0L4_9BACT</name>
<feature type="binding site" evidence="15">
    <location>
        <position position="328"/>
    </location>
    <ligand>
        <name>S-adenosyl-L-methionine</name>
        <dbReference type="ChEBI" id="CHEBI:59789"/>
        <label>1</label>
    </ligand>
</feature>
<dbReference type="Gene3D" id="1.10.10.920">
    <property type="match status" value="1"/>
</dbReference>
<feature type="binding site" evidence="15">
    <location>
        <begin position="112"/>
        <end position="113"/>
    </location>
    <ligand>
        <name>S-adenosyl-L-methionine</name>
        <dbReference type="ChEBI" id="CHEBI:59789"/>
        <label>2</label>
    </ligand>
</feature>
<evidence type="ECO:0000256" key="5">
    <source>
        <dbReference type="ARBA" id="ARBA00022485"/>
    </source>
</evidence>
<dbReference type="CDD" id="cd01335">
    <property type="entry name" value="Radical_SAM"/>
    <property type="match status" value="1"/>
</dbReference>
<comment type="caution">
    <text evidence="18">The sequence shown here is derived from an EMBL/GenBank/DDBJ whole genome shotgun (WGS) entry which is preliminary data.</text>
</comment>
<dbReference type="SMART" id="SM00729">
    <property type="entry name" value="Elp3"/>
    <property type="match status" value="1"/>
</dbReference>
<dbReference type="GO" id="GO:0051539">
    <property type="term" value="F:4 iron, 4 sulfur cluster binding"/>
    <property type="evidence" value="ECO:0007669"/>
    <property type="project" value="UniProtKB-KW"/>
</dbReference>
<dbReference type="InterPro" id="IPR007197">
    <property type="entry name" value="rSAM"/>
</dbReference>
<dbReference type="EMBL" id="JADKCH010000001">
    <property type="protein sequence ID" value="MBK8571576.1"/>
    <property type="molecule type" value="Genomic_DNA"/>
</dbReference>
<keyword evidence="7 14" id="KW-0949">S-adenosyl-L-methionine</keyword>
<dbReference type="EC" id="1.3.98.3" evidence="14"/>
<evidence type="ECO:0000256" key="9">
    <source>
        <dbReference type="ARBA" id="ARBA00023002"/>
    </source>
</evidence>
<dbReference type="Pfam" id="PF04055">
    <property type="entry name" value="Radical_SAM"/>
    <property type="match status" value="1"/>
</dbReference>
<dbReference type="Gene3D" id="3.20.20.70">
    <property type="entry name" value="Aldolase class I"/>
    <property type="match status" value="1"/>
</dbReference>
<dbReference type="PROSITE" id="PS51918">
    <property type="entry name" value="RADICAL_SAM"/>
    <property type="match status" value="1"/>
</dbReference>
<feature type="binding site" evidence="16">
    <location>
        <position position="64"/>
    </location>
    <ligand>
        <name>[4Fe-4S] cluster</name>
        <dbReference type="ChEBI" id="CHEBI:49883"/>
        <note>4Fe-4S-S-AdoMet</note>
    </ligand>
</feature>
<comment type="similarity">
    <text evidence="3 14">Belongs to the anaerobic coproporphyrinogen-III oxidase family.</text>
</comment>
<evidence type="ECO:0000313" key="19">
    <source>
        <dbReference type="Proteomes" id="UP000709959"/>
    </source>
</evidence>
<dbReference type="InterPro" id="IPR034505">
    <property type="entry name" value="Coproporphyrinogen-III_oxidase"/>
</dbReference>
<dbReference type="NCBIfam" id="TIGR00538">
    <property type="entry name" value="hemN"/>
    <property type="match status" value="1"/>
</dbReference>
<comment type="subunit">
    <text evidence="4">Monomer.</text>
</comment>
<dbReference type="SFLD" id="SFLDS00029">
    <property type="entry name" value="Radical_SAM"/>
    <property type="match status" value="1"/>
</dbReference>
<dbReference type="GO" id="GO:0005737">
    <property type="term" value="C:cytoplasm"/>
    <property type="evidence" value="ECO:0007669"/>
    <property type="project" value="UniProtKB-SubCell"/>
</dbReference>
<evidence type="ECO:0000256" key="10">
    <source>
        <dbReference type="ARBA" id="ARBA00023004"/>
    </source>
</evidence>
<dbReference type="SFLD" id="SFLDG01082">
    <property type="entry name" value="B12-binding_domain_containing"/>
    <property type="match status" value="1"/>
</dbReference>
<evidence type="ECO:0000256" key="8">
    <source>
        <dbReference type="ARBA" id="ARBA00022723"/>
    </source>
</evidence>
<comment type="cofactor">
    <cofactor evidence="14 16">
        <name>[4Fe-4S] cluster</name>
        <dbReference type="ChEBI" id="CHEBI:49883"/>
    </cofactor>
    <text evidence="14 16">Binds 1 [4Fe-4S] cluster. The cluster is coordinated with 3 cysteines and an exchangeable S-adenosyl-L-methionine.</text>
</comment>
<accession>A0A936F0L4</accession>
<feature type="domain" description="Radical SAM core" evidence="17">
    <location>
        <begin position="45"/>
        <end position="279"/>
    </location>
</feature>
<evidence type="ECO:0000256" key="4">
    <source>
        <dbReference type="ARBA" id="ARBA00011245"/>
    </source>
</evidence>
<feature type="binding site" evidence="15">
    <location>
        <begin position="66"/>
        <end position="68"/>
    </location>
    <ligand>
        <name>S-adenosyl-L-methionine</name>
        <dbReference type="ChEBI" id="CHEBI:59789"/>
        <label>2</label>
    </ligand>
</feature>
<keyword evidence="11 14" id="KW-0411">Iron-sulfur</keyword>
<feature type="binding site" evidence="15">
    <location>
        <position position="208"/>
    </location>
    <ligand>
        <name>S-adenosyl-L-methionine</name>
        <dbReference type="ChEBI" id="CHEBI:59789"/>
        <label>2</label>
    </ligand>
</feature>
<feature type="binding site" evidence="15">
    <location>
        <position position="171"/>
    </location>
    <ligand>
        <name>S-adenosyl-L-methionine</name>
        <dbReference type="ChEBI" id="CHEBI:59789"/>
        <label>2</label>
    </ligand>
</feature>
<dbReference type="PANTHER" id="PTHR13932:SF6">
    <property type="entry name" value="OXYGEN-INDEPENDENT COPROPORPHYRINOGEN III OXIDASE"/>
    <property type="match status" value="1"/>
</dbReference>
<evidence type="ECO:0000256" key="6">
    <source>
        <dbReference type="ARBA" id="ARBA00022490"/>
    </source>
</evidence>
<dbReference type="InterPro" id="IPR058240">
    <property type="entry name" value="rSAM_sf"/>
</dbReference>
<dbReference type="Proteomes" id="UP000709959">
    <property type="component" value="Unassembled WGS sequence"/>
</dbReference>
<dbReference type="PANTHER" id="PTHR13932">
    <property type="entry name" value="COPROPORPHYRINIGEN III OXIDASE"/>
    <property type="match status" value="1"/>
</dbReference>
<dbReference type="AlphaFoldDB" id="A0A936F0L4"/>
<sequence length="456" mass="51528">MNQLAELIRRYDRPGPRYTGYPMPPAWSDDFPEPEVLAALDRADVRKDEALSLYLHIPFCPRRCAYCGCNVVVSPQYDPVEAYLEAVTKELDLVCSHLKDRRQALQLHWGGGTPTYLNAADLKRTFQLFKDRFEFLPGAEIAIEVDPTFLESDQLPALRELGFNRVSFGVQDLDEGVQALITRGQTWEHTLTAMKQCRELGFEGVNLDLVYGLPGQTMDTFRRTLEATLELSPDRMAIYGFAYLPSIMPFQRSIPAETLPSPDLRLDLLLMASDILEKSGYVAIGMDHFAHPDDPMAKAVQEGKLIRNFMGYAVKAGSDLLGFGPSAISNVAGVYAQNEKILSKWEHSIRDGHLAIHKGHRLSEDDELRRWVIHHLMGHFELRWSELREKFGVDGPVLFADAVTQLLEEVPQGTVEVRPEGIFITHLGRRFVRNLVQPFDAYLAKLSAKTPFSRTV</sequence>
<evidence type="ECO:0000256" key="16">
    <source>
        <dbReference type="PIRSR" id="PIRSR000167-2"/>
    </source>
</evidence>
<reference evidence="18 19" key="1">
    <citation type="submission" date="2020-10" db="EMBL/GenBank/DDBJ databases">
        <title>Connecting structure to function with the recovery of over 1000 high-quality activated sludge metagenome-assembled genomes encoding full-length rRNA genes using long-read sequencing.</title>
        <authorList>
            <person name="Singleton C.M."/>
            <person name="Petriglieri F."/>
            <person name="Kristensen J.M."/>
            <person name="Kirkegaard R.H."/>
            <person name="Michaelsen T.Y."/>
            <person name="Andersen M.H."/>
            <person name="Karst S.M."/>
            <person name="Dueholm M.S."/>
            <person name="Nielsen P.H."/>
            <person name="Albertsen M."/>
        </authorList>
    </citation>
    <scope>NUCLEOTIDE SEQUENCE [LARGE SCALE GENOMIC DNA]</scope>
    <source>
        <strain evidence="18">OdNE_18-Q3-R46-58_MAXAC.008</strain>
    </source>
</reference>
<keyword evidence="10 14" id="KW-0408">Iron</keyword>
<feature type="binding site" evidence="16">
    <location>
        <position position="60"/>
    </location>
    <ligand>
        <name>[4Fe-4S] cluster</name>
        <dbReference type="ChEBI" id="CHEBI:49883"/>
        <note>4Fe-4S-S-AdoMet</note>
    </ligand>
</feature>
<evidence type="ECO:0000256" key="1">
    <source>
        <dbReference type="ARBA" id="ARBA00004496"/>
    </source>
</evidence>
<comment type="catalytic activity">
    <reaction evidence="13 14">
        <text>coproporphyrinogen III + 2 S-adenosyl-L-methionine = protoporphyrinogen IX + 2 5'-deoxyadenosine + 2 L-methionine + 2 CO2</text>
        <dbReference type="Rhea" id="RHEA:15425"/>
        <dbReference type="ChEBI" id="CHEBI:16526"/>
        <dbReference type="ChEBI" id="CHEBI:17319"/>
        <dbReference type="ChEBI" id="CHEBI:57307"/>
        <dbReference type="ChEBI" id="CHEBI:57309"/>
        <dbReference type="ChEBI" id="CHEBI:57844"/>
        <dbReference type="ChEBI" id="CHEBI:59789"/>
        <dbReference type="EC" id="1.3.98.3"/>
    </reaction>
</comment>
<dbReference type="GO" id="GO:0006782">
    <property type="term" value="P:protoporphyrinogen IX biosynthetic process"/>
    <property type="evidence" value="ECO:0007669"/>
    <property type="project" value="TreeGrafter"/>
</dbReference>
<evidence type="ECO:0000256" key="14">
    <source>
        <dbReference type="PIRNR" id="PIRNR000167"/>
    </source>
</evidence>
<feature type="binding site" evidence="15">
    <location>
        <position position="144"/>
    </location>
    <ligand>
        <name>S-adenosyl-L-methionine</name>
        <dbReference type="ChEBI" id="CHEBI:59789"/>
        <label>1</label>
    </ligand>
</feature>
<comment type="subcellular location">
    <subcellularLocation>
        <location evidence="1 14">Cytoplasm</location>
    </subcellularLocation>
</comment>
<evidence type="ECO:0000256" key="3">
    <source>
        <dbReference type="ARBA" id="ARBA00005493"/>
    </source>
</evidence>
<feature type="binding site" evidence="15">
    <location>
        <position position="111"/>
    </location>
    <ligand>
        <name>S-adenosyl-L-methionine</name>
        <dbReference type="ChEBI" id="CHEBI:59789"/>
        <label>1</label>
    </ligand>
</feature>
<evidence type="ECO:0000256" key="13">
    <source>
        <dbReference type="ARBA" id="ARBA00048321"/>
    </source>
</evidence>
<evidence type="ECO:0000259" key="17">
    <source>
        <dbReference type="PROSITE" id="PS51918"/>
    </source>
</evidence>
<evidence type="ECO:0000256" key="11">
    <source>
        <dbReference type="ARBA" id="ARBA00023014"/>
    </source>
</evidence>
<gene>
    <name evidence="18" type="primary">hemN</name>
    <name evidence="18" type="ORF">IPN91_02820</name>
</gene>
<dbReference type="SUPFAM" id="SSF102114">
    <property type="entry name" value="Radical SAM enzymes"/>
    <property type="match status" value="1"/>
</dbReference>
<evidence type="ECO:0000256" key="12">
    <source>
        <dbReference type="ARBA" id="ARBA00023244"/>
    </source>
</evidence>
<keyword evidence="8 14" id="KW-0479">Metal-binding</keyword>
<keyword evidence="5 14" id="KW-0004">4Fe-4S</keyword>
<keyword evidence="12 14" id="KW-0627">Porphyrin biosynthesis</keyword>
<dbReference type="SFLD" id="SFLDG01065">
    <property type="entry name" value="anaerobic_coproporphyrinogen-I"/>
    <property type="match status" value="1"/>
</dbReference>
<dbReference type="GO" id="GO:0046872">
    <property type="term" value="F:metal ion binding"/>
    <property type="evidence" value="ECO:0007669"/>
    <property type="project" value="UniProtKB-KW"/>
</dbReference>
<protein>
    <recommendedName>
        <fullName evidence="14">Coproporphyrinogen-III oxidase</fullName>
        <ecNumber evidence="14">1.3.98.3</ecNumber>
    </recommendedName>
</protein>
<comment type="pathway">
    <text evidence="2 14">Porphyrin-containing compound metabolism; protoporphyrin-IX biosynthesis; protoporphyrinogen-IX from coproporphyrinogen-III (AdoMet route): step 1/1.</text>
</comment>
<evidence type="ECO:0000256" key="15">
    <source>
        <dbReference type="PIRSR" id="PIRSR000167-1"/>
    </source>
</evidence>
<evidence type="ECO:0000256" key="2">
    <source>
        <dbReference type="ARBA" id="ARBA00004785"/>
    </source>
</evidence>